<name>A0ABP6H6A0_9MICO</name>
<evidence type="ECO:0000313" key="2">
    <source>
        <dbReference type="Proteomes" id="UP001501326"/>
    </source>
</evidence>
<comment type="caution">
    <text evidence="1">The sequence shown here is derived from an EMBL/GenBank/DDBJ whole genome shotgun (WGS) entry which is preliminary data.</text>
</comment>
<dbReference type="Proteomes" id="UP001501326">
    <property type="component" value="Unassembled WGS sequence"/>
</dbReference>
<dbReference type="RefSeq" id="WP_344193379.1">
    <property type="nucleotide sequence ID" value="NZ_BAAARN010000002.1"/>
</dbReference>
<evidence type="ECO:0000313" key="1">
    <source>
        <dbReference type="EMBL" id="GAA2736905.1"/>
    </source>
</evidence>
<organism evidence="1 2">
    <name type="scientific">Pedococcus aerophilus</name>
    <dbReference type="NCBI Taxonomy" id="436356"/>
    <lineage>
        <taxon>Bacteria</taxon>
        <taxon>Bacillati</taxon>
        <taxon>Actinomycetota</taxon>
        <taxon>Actinomycetes</taxon>
        <taxon>Micrococcales</taxon>
        <taxon>Intrasporangiaceae</taxon>
        <taxon>Pedococcus</taxon>
    </lineage>
</organism>
<sequence length="189" mass="20724">MVNLTVDVSDDQRARLKSVLGPAADLDDVLGYVLLAGAREALAYATGEALFSSITDLRMYRVFRLIEAGLPPGNSEQVVAALFKVPLPTARRLIATAFARYSVELNERIAEEVKGALDKARSASGKKWEISLPAGFIKDAILSTCRASTQSDPTSVKGSVWAFPEETYDFLRSNFDMPARPWTEPIKKQ</sequence>
<proteinExistence type="predicted"/>
<dbReference type="EMBL" id="BAAARN010000002">
    <property type="protein sequence ID" value="GAA2736905.1"/>
    <property type="molecule type" value="Genomic_DNA"/>
</dbReference>
<gene>
    <name evidence="1" type="ORF">GCM10009867_22450</name>
</gene>
<keyword evidence="2" id="KW-1185">Reference proteome</keyword>
<accession>A0ABP6H6A0</accession>
<reference evidence="2" key="1">
    <citation type="journal article" date="2019" name="Int. J. Syst. Evol. Microbiol.">
        <title>The Global Catalogue of Microorganisms (GCM) 10K type strain sequencing project: providing services to taxonomists for standard genome sequencing and annotation.</title>
        <authorList>
            <consortium name="The Broad Institute Genomics Platform"/>
            <consortium name="The Broad Institute Genome Sequencing Center for Infectious Disease"/>
            <person name="Wu L."/>
            <person name="Ma J."/>
        </authorList>
    </citation>
    <scope>NUCLEOTIDE SEQUENCE [LARGE SCALE GENOMIC DNA]</scope>
    <source>
        <strain evidence="2">JCM 16378</strain>
    </source>
</reference>
<protein>
    <submittedName>
        <fullName evidence="1">Uncharacterized protein</fullName>
    </submittedName>
</protein>